<dbReference type="AlphaFoldDB" id="A0AAW0J610"/>
<accession>A0AAW0J610</accession>
<feature type="region of interest" description="Disordered" evidence="1">
    <location>
        <begin position="25"/>
        <end position="51"/>
    </location>
</feature>
<proteinExistence type="predicted"/>
<name>A0AAW0J610_QUESU</name>
<protein>
    <submittedName>
        <fullName evidence="2">Uncharacterized protein</fullName>
    </submittedName>
</protein>
<sequence length="80" mass="9144">MRGEVEFMKAITSVRARFATKTRLWPRPQKEKKPTWKLEFNNSKEERSSSGRRDLVFAAAAFSVAKVALADEPKKGTPEF</sequence>
<comment type="caution">
    <text evidence="2">The sequence shown here is derived from an EMBL/GenBank/DDBJ whole genome shotgun (WGS) entry which is preliminary data.</text>
</comment>
<evidence type="ECO:0000256" key="1">
    <source>
        <dbReference type="SAM" id="MobiDB-lite"/>
    </source>
</evidence>
<dbReference type="EMBL" id="PKMF04000684">
    <property type="protein sequence ID" value="KAK7821962.1"/>
    <property type="molecule type" value="Genomic_DNA"/>
</dbReference>
<evidence type="ECO:0000313" key="2">
    <source>
        <dbReference type="EMBL" id="KAK7821962.1"/>
    </source>
</evidence>
<dbReference type="Proteomes" id="UP000237347">
    <property type="component" value="Unassembled WGS sequence"/>
</dbReference>
<feature type="compositionally biased region" description="Basic and acidic residues" evidence="1">
    <location>
        <begin position="28"/>
        <end position="51"/>
    </location>
</feature>
<reference evidence="2 3" key="1">
    <citation type="journal article" date="2018" name="Sci. Data">
        <title>The draft genome sequence of cork oak.</title>
        <authorList>
            <person name="Ramos A.M."/>
            <person name="Usie A."/>
            <person name="Barbosa P."/>
            <person name="Barros P.M."/>
            <person name="Capote T."/>
            <person name="Chaves I."/>
            <person name="Simoes F."/>
            <person name="Abreu I."/>
            <person name="Carrasquinho I."/>
            <person name="Faro C."/>
            <person name="Guimaraes J.B."/>
            <person name="Mendonca D."/>
            <person name="Nobrega F."/>
            <person name="Rodrigues L."/>
            <person name="Saibo N.J.M."/>
            <person name="Varela M.C."/>
            <person name="Egas C."/>
            <person name="Matos J."/>
            <person name="Miguel C.M."/>
            <person name="Oliveira M.M."/>
            <person name="Ricardo C.P."/>
            <person name="Goncalves S."/>
        </authorList>
    </citation>
    <scope>NUCLEOTIDE SEQUENCE [LARGE SCALE GENOMIC DNA]</scope>
    <source>
        <strain evidence="3">cv. HL8</strain>
    </source>
</reference>
<gene>
    <name evidence="2" type="ORF">CFP56_037204</name>
</gene>
<organism evidence="2 3">
    <name type="scientific">Quercus suber</name>
    <name type="common">Cork oak</name>
    <dbReference type="NCBI Taxonomy" id="58331"/>
    <lineage>
        <taxon>Eukaryota</taxon>
        <taxon>Viridiplantae</taxon>
        <taxon>Streptophyta</taxon>
        <taxon>Embryophyta</taxon>
        <taxon>Tracheophyta</taxon>
        <taxon>Spermatophyta</taxon>
        <taxon>Magnoliopsida</taxon>
        <taxon>eudicotyledons</taxon>
        <taxon>Gunneridae</taxon>
        <taxon>Pentapetalae</taxon>
        <taxon>rosids</taxon>
        <taxon>fabids</taxon>
        <taxon>Fagales</taxon>
        <taxon>Fagaceae</taxon>
        <taxon>Quercus</taxon>
    </lineage>
</organism>
<evidence type="ECO:0000313" key="3">
    <source>
        <dbReference type="Proteomes" id="UP000237347"/>
    </source>
</evidence>
<keyword evidence="3" id="KW-1185">Reference proteome</keyword>